<dbReference type="Proteomes" id="UP000193067">
    <property type="component" value="Unassembled WGS sequence"/>
</dbReference>
<sequence length="173" mass="18996">MKGYLVLHIDVLSFCLRWHCWHRSEAYRYIFDYACHIAAGSEPLLVLQRQGSIKSSTEATRSPLSEAPPSNRAAVFNQSTLRKSSIGLVSEYAIAANLALLPGNSTAPEQSTQAPIANIRELRKKSSFGAVSSCSPESARSPPQSVSAYTDAFLLNSPGRRNPRRRLYGCLPL</sequence>
<accession>A0A1Y2I5G7</accession>
<dbReference type="EMBL" id="KZ084185">
    <property type="protein sequence ID" value="OSC96379.1"/>
    <property type="molecule type" value="Genomic_DNA"/>
</dbReference>
<evidence type="ECO:0000313" key="1">
    <source>
        <dbReference type="EMBL" id="OSC96379.1"/>
    </source>
</evidence>
<protein>
    <submittedName>
        <fullName evidence="1">Uncharacterized protein</fullName>
    </submittedName>
</protein>
<name>A0A1Y2I5G7_TRAC3</name>
<proteinExistence type="predicted"/>
<dbReference type="AlphaFoldDB" id="A0A1Y2I5G7"/>
<evidence type="ECO:0000313" key="2">
    <source>
        <dbReference type="Proteomes" id="UP000193067"/>
    </source>
</evidence>
<gene>
    <name evidence="1" type="ORF">PYCCODRAFT_87837</name>
</gene>
<reference evidence="1 2" key="1">
    <citation type="journal article" date="2015" name="Biotechnol. Biofuels">
        <title>Enhanced degradation of softwood versus hardwood by the white-rot fungus Pycnoporus coccineus.</title>
        <authorList>
            <person name="Couturier M."/>
            <person name="Navarro D."/>
            <person name="Chevret D."/>
            <person name="Henrissat B."/>
            <person name="Piumi F."/>
            <person name="Ruiz-Duenas F.J."/>
            <person name="Martinez A.T."/>
            <person name="Grigoriev I.V."/>
            <person name="Riley R."/>
            <person name="Lipzen A."/>
            <person name="Berrin J.G."/>
            <person name="Master E.R."/>
            <person name="Rosso M.N."/>
        </authorList>
    </citation>
    <scope>NUCLEOTIDE SEQUENCE [LARGE SCALE GENOMIC DNA]</scope>
    <source>
        <strain evidence="1 2">BRFM310</strain>
    </source>
</reference>
<keyword evidence="2" id="KW-1185">Reference proteome</keyword>
<organism evidence="1 2">
    <name type="scientific">Trametes coccinea (strain BRFM310)</name>
    <name type="common">Pycnoporus coccineus</name>
    <dbReference type="NCBI Taxonomy" id="1353009"/>
    <lineage>
        <taxon>Eukaryota</taxon>
        <taxon>Fungi</taxon>
        <taxon>Dikarya</taxon>
        <taxon>Basidiomycota</taxon>
        <taxon>Agaricomycotina</taxon>
        <taxon>Agaricomycetes</taxon>
        <taxon>Polyporales</taxon>
        <taxon>Polyporaceae</taxon>
        <taxon>Trametes</taxon>
    </lineage>
</organism>